<organism evidence="2 3">
    <name type="scientific">Senna tora</name>
    <dbReference type="NCBI Taxonomy" id="362788"/>
    <lineage>
        <taxon>Eukaryota</taxon>
        <taxon>Viridiplantae</taxon>
        <taxon>Streptophyta</taxon>
        <taxon>Embryophyta</taxon>
        <taxon>Tracheophyta</taxon>
        <taxon>Spermatophyta</taxon>
        <taxon>Magnoliopsida</taxon>
        <taxon>eudicotyledons</taxon>
        <taxon>Gunneridae</taxon>
        <taxon>Pentapetalae</taxon>
        <taxon>rosids</taxon>
        <taxon>fabids</taxon>
        <taxon>Fabales</taxon>
        <taxon>Fabaceae</taxon>
        <taxon>Caesalpinioideae</taxon>
        <taxon>Cassia clade</taxon>
        <taxon>Senna</taxon>
    </lineage>
</organism>
<feature type="compositionally biased region" description="Basic and acidic residues" evidence="1">
    <location>
        <begin position="63"/>
        <end position="75"/>
    </location>
</feature>
<name>A0A834W7M9_9FABA</name>
<feature type="compositionally biased region" description="Basic and acidic residues" evidence="1">
    <location>
        <begin position="40"/>
        <end position="54"/>
    </location>
</feature>
<accession>A0A834W7M9</accession>
<proteinExistence type="predicted"/>
<dbReference type="AlphaFoldDB" id="A0A834W7M9"/>
<protein>
    <submittedName>
        <fullName evidence="2">Uncharacterized protein</fullName>
    </submittedName>
</protein>
<evidence type="ECO:0000256" key="1">
    <source>
        <dbReference type="SAM" id="MobiDB-lite"/>
    </source>
</evidence>
<feature type="region of interest" description="Disordered" evidence="1">
    <location>
        <begin position="16"/>
        <end position="75"/>
    </location>
</feature>
<dbReference type="EMBL" id="JAAIUW010000010">
    <property type="protein sequence ID" value="KAF7813350.1"/>
    <property type="molecule type" value="Genomic_DNA"/>
</dbReference>
<reference evidence="2" key="1">
    <citation type="submission" date="2020-09" db="EMBL/GenBank/DDBJ databases">
        <title>Genome-Enabled Discovery of Anthraquinone Biosynthesis in Senna tora.</title>
        <authorList>
            <person name="Kang S.-H."/>
            <person name="Pandey R.P."/>
            <person name="Lee C.-M."/>
            <person name="Sim J.-S."/>
            <person name="Jeong J.-T."/>
            <person name="Choi B.-S."/>
            <person name="Jung M."/>
            <person name="Ginzburg D."/>
            <person name="Zhao K."/>
            <person name="Won S.Y."/>
            <person name="Oh T.-J."/>
            <person name="Yu Y."/>
            <person name="Kim N.-H."/>
            <person name="Lee O.R."/>
            <person name="Lee T.-H."/>
            <person name="Bashyal P."/>
            <person name="Kim T.-S."/>
            <person name="Lee W.-H."/>
            <person name="Kawkins C."/>
            <person name="Kim C.-K."/>
            <person name="Kim J.S."/>
            <person name="Ahn B.O."/>
            <person name="Rhee S.Y."/>
            <person name="Sohng J.K."/>
        </authorList>
    </citation>
    <scope>NUCLEOTIDE SEQUENCE</scope>
    <source>
        <tissue evidence="2">Leaf</tissue>
    </source>
</reference>
<keyword evidence="3" id="KW-1185">Reference proteome</keyword>
<evidence type="ECO:0000313" key="3">
    <source>
        <dbReference type="Proteomes" id="UP000634136"/>
    </source>
</evidence>
<sequence length="75" mass="8483">MANRFRPMAIFNPLFKLQPTQTRTESSSQTLKIPKNQQTEAKKTKSDHCDRRATADGGGRPSEVTREISMEATRC</sequence>
<evidence type="ECO:0000313" key="2">
    <source>
        <dbReference type="EMBL" id="KAF7813350.1"/>
    </source>
</evidence>
<comment type="caution">
    <text evidence="2">The sequence shown here is derived from an EMBL/GenBank/DDBJ whole genome shotgun (WGS) entry which is preliminary data.</text>
</comment>
<feature type="compositionally biased region" description="Polar residues" evidence="1">
    <location>
        <begin position="18"/>
        <end position="39"/>
    </location>
</feature>
<dbReference type="Proteomes" id="UP000634136">
    <property type="component" value="Unassembled WGS sequence"/>
</dbReference>
<gene>
    <name evidence="2" type="ORF">G2W53_034326</name>
</gene>